<reference evidence="1" key="1">
    <citation type="submission" date="2018-06" db="EMBL/GenBank/DDBJ databases">
        <authorList>
            <person name="Zhirakovskaya E."/>
        </authorList>
    </citation>
    <scope>NUCLEOTIDE SEQUENCE</scope>
</reference>
<sequence>NAKGQDLLGLEEAGKLAVTAAGSQ</sequence>
<organism evidence="1">
    <name type="scientific">hydrothermal vent metagenome</name>
    <dbReference type="NCBI Taxonomy" id="652676"/>
    <lineage>
        <taxon>unclassified sequences</taxon>
        <taxon>metagenomes</taxon>
        <taxon>ecological metagenomes</taxon>
    </lineage>
</organism>
<gene>
    <name evidence="1" type="ORF">MNBD_CHLOROFLEXI01-1358</name>
</gene>
<dbReference type="AlphaFoldDB" id="A0A3B0UL62"/>
<protein>
    <submittedName>
        <fullName evidence="1">Uncharacterized protein</fullName>
    </submittedName>
</protein>
<accession>A0A3B0UL62</accession>
<proteinExistence type="predicted"/>
<dbReference type="EMBL" id="UOEU01000008">
    <property type="protein sequence ID" value="VAW29840.1"/>
    <property type="molecule type" value="Genomic_DNA"/>
</dbReference>
<name>A0A3B0UL62_9ZZZZ</name>
<evidence type="ECO:0000313" key="1">
    <source>
        <dbReference type="EMBL" id="VAW29840.1"/>
    </source>
</evidence>
<feature type="non-terminal residue" evidence="1">
    <location>
        <position position="1"/>
    </location>
</feature>